<proteinExistence type="predicted"/>
<keyword evidence="2" id="KW-0813">Transport</keyword>
<feature type="transmembrane region" description="Helical" evidence="6">
    <location>
        <begin position="388"/>
        <end position="407"/>
    </location>
</feature>
<feature type="transmembrane region" description="Helical" evidence="6">
    <location>
        <begin position="346"/>
        <end position="368"/>
    </location>
</feature>
<evidence type="ECO:0000313" key="8">
    <source>
        <dbReference type="Proteomes" id="UP000823865"/>
    </source>
</evidence>
<feature type="transmembrane region" description="Helical" evidence="6">
    <location>
        <begin position="144"/>
        <end position="163"/>
    </location>
</feature>
<keyword evidence="4 6" id="KW-1133">Transmembrane helix</keyword>
<evidence type="ECO:0000256" key="4">
    <source>
        <dbReference type="ARBA" id="ARBA00022989"/>
    </source>
</evidence>
<dbReference type="CDD" id="cd10336">
    <property type="entry name" value="SLC6sbd_Tyt1-Like"/>
    <property type="match status" value="1"/>
</dbReference>
<reference evidence="7" key="1">
    <citation type="journal article" date="2021" name="PeerJ">
        <title>Extensive microbial diversity within the chicken gut microbiome revealed by metagenomics and culture.</title>
        <authorList>
            <person name="Gilroy R."/>
            <person name="Ravi A."/>
            <person name="Getino M."/>
            <person name="Pursley I."/>
            <person name="Horton D.L."/>
            <person name="Alikhan N.F."/>
            <person name="Baker D."/>
            <person name="Gharbi K."/>
            <person name="Hall N."/>
            <person name="Watson M."/>
            <person name="Adriaenssens E.M."/>
            <person name="Foster-Nyarko E."/>
            <person name="Jarju S."/>
            <person name="Secka A."/>
            <person name="Antonio M."/>
            <person name="Oren A."/>
            <person name="Chaudhuri R.R."/>
            <person name="La Ragione R."/>
            <person name="Hildebrand F."/>
            <person name="Pallen M.J."/>
        </authorList>
    </citation>
    <scope>NUCLEOTIDE SEQUENCE</scope>
    <source>
        <strain evidence="7">G3-2149</strain>
    </source>
</reference>
<dbReference type="PANTHER" id="PTHR42948">
    <property type="entry name" value="TRANSPORTER"/>
    <property type="match status" value="1"/>
</dbReference>
<dbReference type="EMBL" id="JAHLFU010000137">
    <property type="protein sequence ID" value="MBU3853434.1"/>
    <property type="molecule type" value="Genomic_DNA"/>
</dbReference>
<gene>
    <name evidence="7" type="ORF">H9789_06395</name>
</gene>
<feature type="transmembrane region" description="Helical" evidence="6">
    <location>
        <begin position="304"/>
        <end position="326"/>
    </location>
</feature>
<evidence type="ECO:0000313" key="7">
    <source>
        <dbReference type="EMBL" id="MBU3853434.1"/>
    </source>
</evidence>
<name>A0A9E2L6C0_9BACT</name>
<comment type="subcellular location">
    <subcellularLocation>
        <location evidence="1">Membrane</location>
        <topology evidence="1">Multi-pass membrane protein</topology>
    </subcellularLocation>
</comment>
<accession>A0A9E2L6C0</accession>
<dbReference type="Proteomes" id="UP000823865">
    <property type="component" value="Unassembled WGS sequence"/>
</dbReference>
<evidence type="ECO:0000256" key="2">
    <source>
        <dbReference type="ARBA" id="ARBA00022448"/>
    </source>
</evidence>
<feature type="transmembrane region" description="Helical" evidence="6">
    <location>
        <begin position="175"/>
        <end position="195"/>
    </location>
</feature>
<feature type="transmembrane region" description="Helical" evidence="6">
    <location>
        <begin position="12"/>
        <end position="30"/>
    </location>
</feature>
<feature type="transmembrane region" description="Helical" evidence="6">
    <location>
        <begin position="427"/>
        <end position="447"/>
    </location>
</feature>
<comment type="caution">
    <text evidence="7">The sequence shown here is derived from an EMBL/GenBank/DDBJ whole genome shotgun (WGS) entry which is preliminary data.</text>
</comment>
<dbReference type="SUPFAM" id="SSF161070">
    <property type="entry name" value="SNF-like"/>
    <property type="match status" value="1"/>
</dbReference>
<feature type="transmembrane region" description="Helical" evidence="6">
    <location>
        <begin position="251"/>
        <end position="273"/>
    </location>
</feature>
<feature type="transmembrane region" description="Helical" evidence="6">
    <location>
        <begin position="215"/>
        <end position="239"/>
    </location>
</feature>
<evidence type="ECO:0000256" key="3">
    <source>
        <dbReference type="ARBA" id="ARBA00022692"/>
    </source>
</evidence>
<dbReference type="InterPro" id="IPR000175">
    <property type="entry name" value="Na/ntran_symport"/>
</dbReference>
<organism evidence="7 8">
    <name type="scientific">Candidatus Paraprevotella stercoravium</name>
    <dbReference type="NCBI Taxonomy" id="2838725"/>
    <lineage>
        <taxon>Bacteria</taxon>
        <taxon>Pseudomonadati</taxon>
        <taxon>Bacteroidota</taxon>
        <taxon>Bacteroidia</taxon>
        <taxon>Bacteroidales</taxon>
        <taxon>Prevotellaceae</taxon>
        <taxon>Paraprevotella</taxon>
    </lineage>
</organism>
<dbReference type="PRINTS" id="PR00176">
    <property type="entry name" value="NANEUSMPORT"/>
</dbReference>
<feature type="transmembrane region" description="Helical" evidence="6">
    <location>
        <begin position="42"/>
        <end position="66"/>
    </location>
</feature>
<protein>
    <submittedName>
        <fullName evidence="7">Sodium-dependent transporter</fullName>
    </submittedName>
</protein>
<dbReference type="InterPro" id="IPR037272">
    <property type="entry name" value="SNS_sf"/>
</dbReference>
<dbReference type="PROSITE" id="PS50267">
    <property type="entry name" value="NA_NEUROTRAN_SYMP_3"/>
    <property type="match status" value="1"/>
</dbReference>
<evidence type="ECO:0000256" key="5">
    <source>
        <dbReference type="ARBA" id="ARBA00023136"/>
    </source>
</evidence>
<dbReference type="GO" id="GO:0016020">
    <property type="term" value="C:membrane"/>
    <property type="evidence" value="ECO:0007669"/>
    <property type="project" value="UniProtKB-SubCell"/>
</dbReference>
<evidence type="ECO:0000256" key="6">
    <source>
        <dbReference type="SAM" id="Phobius"/>
    </source>
</evidence>
<dbReference type="NCBIfam" id="NF037979">
    <property type="entry name" value="Na_transp"/>
    <property type="match status" value="1"/>
</dbReference>
<keyword evidence="3 6" id="KW-0812">Transmembrane</keyword>
<feature type="transmembrane region" description="Helical" evidence="6">
    <location>
        <begin position="87"/>
        <end position="107"/>
    </location>
</feature>
<dbReference type="PANTHER" id="PTHR42948:SF1">
    <property type="entry name" value="TRANSPORTER"/>
    <property type="match status" value="1"/>
</dbReference>
<keyword evidence="5 6" id="KW-0472">Membrane</keyword>
<dbReference type="InterPro" id="IPR047218">
    <property type="entry name" value="YocR/YhdH-like"/>
</dbReference>
<dbReference type="AlphaFoldDB" id="A0A9E2L6C0"/>
<dbReference type="Pfam" id="PF00209">
    <property type="entry name" value="SNF"/>
    <property type="match status" value="2"/>
</dbReference>
<sequence>MSVNERANFGSKIGVILASAGSAVGLGNIWRFPSELGSNGGAAFLLVYLLCIILLGLPVMVSEFLIGRRSQANTASAYQKLAPGTKWHVVGLMGVFSAFLILSYYVVVAGWTLEYTVAAAANQFTDGTDYTGFFNDFVSNPWKSSLYVVLFMLLTHVVIIRGVTDGIEKFSKVMMPLLLFIICVLVICAFSMPGASEGLNFLLKPDFSKITTKVVLSAMGQAFFSMSLGMGCLCTYASYFGRDTNLLRTAASVGAIDTMVAVMAGIIIFPAVYSVPGLSVDAGPSLVFVTLPNVFNIAFHNAPILGYIFSVMFYVLLVLAALTSTISLHEVVTAYIHERFKLTRKAGAYIVTVACTLLGILCALSFGVLKGATVFNLNLFDLFDFVSAKFLMPLSGMLIAIFTGWYLDKKLVREEVTNYGSIRMPLFKVYIFLLKYFAPIAIMTIFVNELV</sequence>
<reference evidence="7" key="2">
    <citation type="submission" date="2021-04" db="EMBL/GenBank/DDBJ databases">
        <authorList>
            <person name="Gilroy R."/>
        </authorList>
    </citation>
    <scope>NUCLEOTIDE SEQUENCE</scope>
    <source>
        <strain evidence="7">G3-2149</strain>
    </source>
</reference>
<evidence type="ECO:0000256" key="1">
    <source>
        <dbReference type="ARBA" id="ARBA00004141"/>
    </source>
</evidence>